<comment type="similarity">
    <text evidence="2">Belongs to the archaeal/bacterial/fungal opsin family.</text>
</comment>
<reference evidence="7" key="1">
    <citation type="journal article" date="2021" name="IMA Fungus">
        <title>Genomic characterization of three marine fungi, including Emericellopsis atlantica sp. nov. with signatures of a generalist lifestyle and marine biomass degradation.</title>
        <authorList>
            <person name="Hagestad O.C."/>
            <person name="Hou L."/>
            <person name="Andersen J.H."/>
            <person name="Hansen E.H."/>
            <person name="Altermark B."/>
            <person name="Li C."/>
            <person name="Kuhnert E."/>
            <person name="Cox R.J."/>
            <person name="Crous P.W."/>
            <person name="Spatafora J.W."/>
            <person name="Lail K."/>
            <person name="Amirebrahimi M."/>
            <person name="Lipzen A."/>
            <person name="Pangilinan J."/>
            <person name="Andreopoulos W."/>
            <person name="Hayes R.D."/>
            <person name="Ng V."/>
            <person name="Grigoriev I.V."/>
            <person name="Jackson S.A."/>
            <person name="Sutton T.D.S."/>
            <person name="Dobson A.D.W."/>
            <person name="Rama T."/>
        </authorList>
    </citation>
    <scope>NUCLEOTIDE SEQUENCE</scope>
    <source>
        <strain evidence="7">TS7</strain>
    </source>
</reference>
<comment type="caution">
    <text evidence="7">The sequence shown here is derived from an EMBL/GenBank/DDBJ whole genome shotgun (WGS) entry which is preliminary data.</text>
</comment>
<feature type="transmembrane region" description="Helical" evidence="6">
    <location>
        <begin position="216"/>
        <end position="243"/>
    </location>
</feature>
<feature type="transmembrane region" description="Helical" evidence="6">
    <location>
        <begin position="58"/>
        <end position="76"/>
    </location>
</feature>
<dbReference type="Gene3D" id="1.20.1070.10">
    <property type="entry name" value="Rhodopsin 7-helix transmembrane proteins"/>
    <property type="match status" value="1"/>
</dbReference>
<dbReference type="GO" id="GO:0005783">
    <property type="term" value="C:endoplasmic reticulum"/>
    <property type="evidence" value="ECO:0007669"/>
    <property type="project" value="TreeGrafter"/>
</dbReference>
<dbReference type="GeneID" id="70295308"/>
<dbReference type="PANTHER" id="PTHR28286">
    <property type="match status" value="1"/>
</dbReference>
<evidence type="ECO:0000256" key="1">
    <source>
        <dbReference type="ARBA" id="ARBA00004141"/>
    </source>
</evidence>
<dbReference type="SUPFAM" id="SSF81321">
    <property type="entry name" value="Family A G protein-coupled receptor-like"/>
    <property type="match status" value="1"/>
</dbReference>
<feature type="transmembrane region" description="Helical" evidence="6">
    <location>
        <begin position="105"/>
        <end position="123"/>
    </location>
</feature>
<evidence type="ECO:0000256" key="5">
    <source>
        <dbReference type="ARBA" id="ARBA00023136"/>
    </source>
</evidence>
<dbReference type="Proteomes" id="UP000887229">
    <property type="component" value="Unassembled WGS sequence"/>
</dbReference>
<keyword evidence="4 6" id="KW-1133">Transmembrane helix</keyword>
<evidence type="ECO:0000256" key="6">
    <source>
        <dbReference type="SAM" id="Phobius"/>
    </source>
</evidence>
<keyword evidence="8" id="KW-1185">Reference proteome</keyword>
<dbReference type="EMBL" id="MU251308">
    <property type="protein sequence ID" value="KAG9249460.1"/>
    <property type="molecule type" value="Genomic_DNA"/>
</dbReference>
<gene>
    <name evidence="7" type="ORF">F5Z01DRAFT_669173</name>
</gene>
<name>A0A9P7ZCI6_9HYPO</name>
<keyword evidence="3 6" id="KW-0812">Transmembrane</keyword>
<keyword evidence="5 6" id="KW-0472">Membrane</keyword>
<dbReference type="CDD" id="cd15239">
    <property type="entry name" value="7tm_YRO2_fungal-like"/>
    <property type="match status" value="1"/>
</dbReference>
<accession>A0A9P7ZCI6</accession>
<feature type="transmembrane region" description="Helical" evidence="6">
    <location>
        <begin position="156"/>
        <end position="174"/>
    </location>
</feature>
<dbReference type="PANTHER" id="PTHR28286:SF1">
    <property type="entry name" value="30 KDA HEAT SHOCK PROTEIN-RELATED"/>
    <property type="match status" value="1"/>
</dbReference>
<protein>
    <submittedName>
        <fullName evidence="7">Uncharacterized protein</fullName>
    </submittedName>
</protein>
<feature type="transmembrane region" description="Helical" evidence="6">
    <location>
        <begin position="30"/>
        <end position="51"/>
    </location>
</feature>
<feature type="transmembrane region" description="Helical" evidence="6">
    <location>
        <begin position="130"/>
        <end position="150"/>
    </location>
</feature>
<evidence type="ECO:0000256" key="3">
    <source>
        <dbReference type="ARBA" id="ARBA00022692"/>
    </source>
</evidence>
<comment type="subcellular location">
    <subcellularLocation>
        <location evidence="1">Membrane</location>
        <topology evidence="1">Multi-pass membrane protein</topology>
    </subcellularLocation>
</comment>
<organism evidence="7 8">
    <name type="scientific">Emericellopsis atlantica</name>
    <dbReference type="NCBI Taxonomy" id="2614577"/>
    <lineage>
        <taxon>Eukaryota</taxon>
        <taxon>Fungi</taxon>
        <taxon>Dikarya</taxon>
        <taxon>Ascomycota</taxon>
        <taxon>Pezizomycotina</taxon>
        <taxon>Sordariomycetes</taxon>
        <taxon>Hypocreomycetidae</taxon>
        <taxon>Hypocreales</taxon>
        <taxon>Bionectriaceae</taxon>
        <taxon>Emericellopsis</taxon>
    </lineage>
</organism>
<dbReference type="GO" id="GO:0005886">
    <property type="term" value="C:plasma membrane"/>
    <property type="evidence" value="ECO:0007669"/>
    <property type="project" value="TreeGrafter"/>
</dbReference>
<dbReference type="InterPro" id="IPR043476">
    <property type="entry name" value="Yro2-like_7TM"/>
</dbReference>
<dbReference type="OrthoDB" id="536545at2759"/>
<sequence length="284" mass="31578">MSLSSHGNSVLDVNPLPDADEVFSVNGSDWLWAVTAIHIVAFLSMTTLCFTVHESKRVFHYLFTVSLLVGAITYYAQAANFGWSIVQQADNLDNGVMRQMFYAKYIYWAVSFPSTSLALGLLSGISWNTILCNIAITWIWVATYLIAAYTPTDYKWGFFVFGTFALIILVLSTINECREEAQRIGIGRDYAILASWASFLWLLYPVAFGLSDGGNLIGVTASFIFIGVLDILMLGFCFVLLVISRRWDWHRLSLDFSEFRGSGEFRNSNINAGSPSNAVADGTV</sequence>
<dbReference type="SMART" id="SM01021">
    <property type="entry name" value="Bac_rhodopsin"/>
    <property type="match status" value="1"/>
</dbReference>
<evidence type="ECO:0000256" key="2">
    <source>
        <dbReference type="ARBA" id="ARBA00008130"/>
    </source>
</evidence>
<dbReference type="RefSeq" id="XP_046113384.1">
    <property type="nucleotide sequence ID" value="XM_046264405.1"/>
</dbReference>
<dbReference type="InterPro" id="IPR001425">
    <property type="entry name" value="Arc/bac/fun_rhodopsins"/>
</dbReference>
<evidence type="ECO:0000313" key="7">
    <source>
        <dbReference type="EMBL" id="KAG9249460.1"/>
    </source>
</evidence>
<proteinExistence type="inferred from homology"/>
<evidence type="ECO:0000313" key="8">
    <source>
        <dbReference type="Proteomes" id="UP000887229"/>
    </source>
</evidence>
<dbReference type="AlphaFoldDB" id="A0A9P7ZCI6"/>
<feature type="transmembrane region" description="Helical" evidence="6">
    <location>
        <begin position="186"/>
        <end position="204"/>
    </location>
</feature>
<evidence type="ECO:0000256" key="4">
    <source>
        <dbReference type="ARBA" id="ARBA00022989"/>
    </source>
</evidence>